<evidence type="ECO:0000313" key="1">
    <source>
        <dbReference type="EMBL" id="KAI3827171.1"/>
    </source>
</evidence>
<proteinExistence type="predicted"/>
<comment type="caution">
    <text evidence="1">The sequence shown here is derived from an EMBL/GenBank/DDBJ whole genome shotgun (WGS) entry which is preliminary data.</text>
</comment>
<dbReference type="EMBL" id="CM042018">
    <property type="protein sequence ID" value="KAI3827171.1"/>
    <property type="molecule type" value="Genomic_DNA"/>
</dbReference>
<sequence>MRMSRNLNDHSLPMDLRAPFDLQFHQTLCSSLRNTLNLHSPCPNLTLVRLQGSSLRFDFESSRFVFNFKVRLQPSISSNTCSSLRNTLNLQGSCHSLTLVHLQGSSLCPNLRFNSTSATAPPCATSSLVLSGRLIKRKIGCIDVATQMVSSGFALFMRIQNRFIWVCPVHVRLNNPKMKRETQIWVFSV</sequence>
<keyword evidence="2" id="KW-1185">Reference proteome</keyword>
<reference evidence="2" key="1">
    <citation type="journal article" date="2022" name="Mol. Ecol. Resour.">
        <title>The genomes of chicory, endive, great burdock and yacon provide insights into Asteraceae palaeo-polyploidization history and plant inulin production.</title>
        <authorList>
            <person name="Fan W."/>
            <person name="Wang S."/>
            <person name="Wang H."/>
            <person name="Wang A."/>
            <person name="Jiang F."/>
            <person name="Liu H."/>
            <person name="Zhao H."/>
            <person name="Xu D."/>
            <person name="Zhang Y."/>
        </authorList>
    </citation>
    <scope>NUCLEOTIDE SEQUENCE [LARGE SCALE GENOMIC DNA]</scope>
    <source>
        <strain evidence="2">cv. Yunnan</strain>
    </source>
</reference>
<accession>A0ACB9K4M9</accession>
<organism evidence="1 2">
    <name type="scientific">Smallanthus sonchifolius</name>
    <dbReference type="NCBI Taxonomy" id="185202"/>
    <lineage>
        <taxon>Eukaryota</taxon>
        <taxon>Viridiplantae</taxon>
        <taxon>Streptophyta</taxon>
        <taxon>Embryophyta</taxon>
        <taxon>Tracheophyta</taxon>
        <taxon>Spermatophyta</taxon>
        <taxon>Magnoliopsida</taxon>
        <taxon>eudicotyledons</taxon>
        <taxon>Gunneridae</taxon>
        <taxon>Pentapetalae</taxon>
        <taxon>asterids</taxon>
        <taxon>campanulids</taxon>
        <taxon>Asterales</taxon>
        <taxon>Asteraceae</taxon>
        <taxon>Asteroideae</taxon>
        <taxon>Heliantheae alliance</taxon>
        <taxon>Millerieae</taxon>
        <taxon>Smallanthus</taxon>
    </lineage>
</organism>
<evidence type="ECO:0000313" key="2">
    <source>
        <dbReference type="Proteomes" id="UP001056120"/>
    </source>
</evidence>
<name>A0ACB9K4M9_9ASTR</name>
<protein>
    <submittedName>
        <fullName evidence="1">Uncharacterized protein</fullName>
    </submittedName>
</protein>
<dbReference type="Proteomes" id="UP001056120">
    <property type="component" value="Linkage Group LG01"/>
</dbReference>
<gene>
    <name evidence="1" type="ORF">L1987_01241</name>
</gene>
<reference evidence="1 2" key="2">
    <citation type="journal article" date="2022" name="Mol. Ecol. Resour.">
        <title>The genomes of chicory, endive, great burdock and yacon provide insights into Asteraceae paleo-polyploidization history and plant inulin production.</title>
        <authorList>
            <person name="Fan W."/>
            <person name="Wang S."/>
            <person name="Wang H."/>
            <person name="Wang A."/>
            <person name="Jiang F."/>
            <person name="Liu H."/>
            <person name="Zhao H."/>
            <person name="Xu D."/>
            <person name="Zhang Y."/>
        </authorList>
    </citation>
    <scope>NUCLEOTIDE SEQUENCE [LARGE SCALE GENOMIC DNA]</scope>
    <source>
        <strain evidence="2">cv. Yunnan</strain>
        <tissue evidence="1">Leaves</tissue>
    </source>
</reference>